<proteinExistence type="predicted"/>
<keyword evidence="2" id="KW-1185">Reference proteome</keyword>
<dbReference type="EMBL" id="CM017632">
    <property type="protein sequence ID" value="TYH51971.1"/>
    <property type="molecule type" value="Genomic_DNA"/>
</dbReference>
<accession>A0A5D2JAL8</accession>
<gene>
    <name evidence="1" type="ORF">ES332_D10G318500v1</name>
</gene>
<dbReference type="Proteomes" id="UP000322667">
    <property type="component" value="Chromosome D10"/>
</dbReference>
<name>A0A5D2JAL8_GOSTO</name>
<reference evidence="1 2" key="1">
    <citation type="submission" date="2019-07" db="EMBL/GenBank/DDBJ databases">
        <title>WGS assembly of Gossypium tomentosum.</title>
        <authorList>
            <person name="Chen Z.J."/>
            <person name="Sreedasyam A."/>
            <person name="Ando A."/>
            <person name="Song Q."/>
            <person name="De L."/>
            <person name="Hulse-Kemp A."/>
            <person name="Ding M."/>
            <person name="Ye W."/>
            <person name="Kirkbride R."/>
            <person name="Jenkins J."/>
            <person name="Plott C."/>
            <person name="Lovell J."/>
            <person name="Lin Y.-M."/>
            <person name="Vaughn R."/>
            <person name="Liu B."/>
            <person name="Li W."/>
            <person name="Simpson S."/>
            <person name="Scheffler B."/>
            <person name="Saski C."/>
            <person name="Grover C."/>
            <person name="Hu G."/>
            <person name="Conover J."/>
            <person name="Carlson J."/>
            <person name="Shu S."/>
            <person name="Boston L."/>
            <person name="Williams M."/>
            <person name="Peterson D."/>
            <person name="Mcgee K."/>
            <person name="Jones D."/>
            <person name="Wendel J."/>
            <person name="Stelly D."/>
            <person name="Grimwood J."/>
            <person name="Schmutz J."/>
        </authorList>
    </citation>
    <scope>NUCLEOTIDE SEQUENCE [LARGE SCALE GENOMIC DNA]</scope>
    <source>
        <strain evidence="1">7179.01</strain>
    </source>
</reference>
<evidence type="ECO:0000313" key="2">
    <source>
        <dbReference type="Proteomes" id="UP000322667"/>
    </source>
</evidence>
<protein>
    <submittedName>
        <fullName evidence="1">Uncharacterized protein</fullName>
    </submittedName>
</protein>
<organism evidence="1 2">
    <name type="scientific">Gossypium tomentosum</name>
    <name type="common">Hawaiian cotton</name>
    <name type="synonym">Gossypium sandvicense</name>
    <dbReference type="NCBI Taxonomy" id="34277"/>
    <lineage>
        <taxon>Eukaryota</taxon>
        <taxon>Viridiplantae</taxon>
        <taxon>Streptophyta</taxon>
        <taxon>Embryophyta</taxon>
        <taxon>Tracheophyta</taxon>
        <taxon>Spermatophyta</taxon>
        <taxon>Magnoliopsida</taxon>
        <taxon>eudicotyledons</taxon>
        <taxon>Gunneridae</taxon>
        <taxon>Pentapetalae</taxon>
        <taxon>rosids</taxon>
        <taxon>malvids</taxon>
        <taxon>Malvales</taxon>
        <taxon>Malvaceae</taxon>
        <taxon>Malvoideae</taxon>
        <taxon>Gossypium</taxon>
    </lineage>
</organism>
<evidence type="ECO:0000313" key="1">
    <source>
        <dbReference type="EMBL" id="TYH51971.1"/>
    </source>
</evidence>
<dbReference type="AlphaFoldDB" id="A0A5D2JAL8"/>
<sequence>MRFCNRSSHTVAERSTITPVRQAPDPMFRVARRSYFYLYYNKPKSSVCNGNSFKTIFHFAVFESSNIIFVYPC</sequence>